<dbReference type="EMBL" id="QJSX01000002">
    <property type="protein sequence ID" value="PYE55798.1"/>
    <property type="molecule type" value="Genomic_DNA"/>
</dbReference>
<reference evidence="2 3" key="1">
    <citation type="submission" date="2018-06" db="EMBL/GenBank/DDBJ databases">
        <title>Genomic Encyclopedia of Type Strains, Phase IV (KMG-IV): sequencing the most valuable type-strain genomes for metagenomic binning, comparative biology and taxonomic classification.</title>
        <authorList>
            <person name="Goeker M."/>
        </authorList>
    </citation>
    <scope>NUCLEOTIDE SEQUENCE [LARGE SCALE GENOMIC DNA]</scope>
    <source>
        <strain evidence="2 3">DSM 18048</strain>
    </source>
</reference>
<dbReference type="OrthoDB" id="3078341at2"/>
<dbReference type="Proteomes" id="UP000248326">
    <property type="component" value="Unassembled WGS sequence"/>
</dbReference>
<dbReference type="AlphaFoldDB" id="A0A318SE34"/>
<comment type="caution">
    <text evidence="2">The sequence shown here is derived from an EMBL/GenBank/DDBJ whole genome shotgun (WGS) entry which is preliminary data.</text>
</comment>
<organism evidence="2 3">
    <name type="scientific">Deinococcus yavapaiensis KR-236</name>
    <dbReference type="NCBI Taxonomy" id="694435"/>
    <lineage>
        <taxon>Bacteria</taxon>
        <taxon>Thermotogati</taxon>
        <taxon>Deinococcota</taxon>
        <taxon>Deinococci</taxon>
        <taxon>Deinococcales</taxon>
        <taxon>Deinococcaceae</taxon>
        <taxon>Deinococcus</taxon>
    </lineage>
</organism>
<evidence type="ECO:0000313" key="2">
    <source>
        <dbReference type="EMBL" id="PYE55798.1"/>
    </source>
</evidence>
<sequence>MTKIVTAALALTALLASGATLAQKDTKSPNTPLPSAPIILAPIVVQAAQPAVGRFRVTLLGWRVDRQTWDHVFESDGGGDEVFVMSEARVVDATNRTLFGPSGVRSVVVGDTNNYPNRLRGGSAHAPFGGNGGFTSGDRFPTATPWIRGGPPQPDRFPMLLFQGDLADGQAAMIVPTLWEWDGEPSFLTTLGRILFAPLLPLSDVAGLVVNAPSPTDVPAAIARTVVRTASSLGLRQGAPGVNVTVGKSLLGDAKDRPIGMQDAGLNYAFDPQVLVFNRATAERLARTDFGFGPGVLAVRYQDAEALKGDYTLFVQVEQVR</sequence>
<feature type="signal peptide" evidence="1">
    <location>
        <begin position="1"/>
        <end position="22"/>
    </location>
</feature>
<name>A0A318SE34_9DEIO</name>
<keyword evidence="1" id="KW-0732">Signal</keyword>
<keyword evidence="3" id="KW-1185">Reference proteome</keyword>
<proteinExistence type="predicted"/>
<dbReference type="RefSeq" id="WP_110885345.1">
    <property type="nucleotide sequence ID" value="NZ_QJSX01000002.1"/>
</dbReference>
<evidence type="ECO:0000313" key="3">
    <source>
        <dbReference type="Proteomes" id="UP000248326"/>
    </source>
</evidence>
<feature type="chain" id="PRO_5016261140" evidence="1">
    <location>
        <begin position="23"/>
        <end position="321"/>
    </location>
</feature>
<protein>
    <submittedName>
        <fullName evidence="2">Uncharacterized protein</fullName>
    </submittedName>
</protein>
<evidence type="ECO:0000256" key="1">
    <source>
        <dbReference type="SAM" id="SignalP"/>
    </source>
</evidence>
<gene>
    <name evidence="2" type="ORF">DES52_102163</name>
</gene>
<accession>A0A318SE34</accession>